<evidence type="ECO:0000256" key="2">
    <source>
        <dbReference type="SAM" id="Phobius"/>
    </source>
</evidence>
<feature type="transmembrane region" description="Helical" evidence="2">
    <location>
        <begin position="214"/>
        <end position="236"/>
    </location>
</feature>
<protein>
    <recommendedName>
        <fullName evidence="1">Queuosine precursor transporter</fullName>
    </recommendedName>
</protein>
<feature type="transmembrane region" description="Helical" evidence="2">
    <location>
        <begin position="191"/>
        <end position="208"/>
    </location>
</feature>
<gene>
    <name evidence="3" type="ORF">KU39_2350</name>
</gene>
<feature type="transmembrane region" description="Helical" evidence="2">
    <location>
        <begin position="107"/>
        <end position="127"/>
    </location>
</feature>
<proteinExistence type="predicted"/>
<accession>A0AAC8VJ84</accession>
<sequence>MKEMTGRFNLIKKVIKKKYDPDILLNQFEHHESKGLIQSNWLMLIAMMYMMFPMMTGLLLYKMISFNIPFTNITLTAPLTNIIAPISFCLCNIVAEVYGYRVARNMTWGFQISSFTFVMVSAGMANFPTNANIDHLDSIAYTHLFGFMPVIFLAGFLASLTGETINAYIVSKLKTKMKGKDYWKRSFQATVTGEFFYILIAYPIIFFTKVDWSHLLLIMASSFLIKFTVIIPYLFVECIAVDFLKTSEGVDHYDIGTNYNPFQFSVRKCKESPLLKVVNKVKE</sequence>
<reference evidence="3 4" key="1">
    <citation type="journal article" date="2014" name="Genome Announc.">
        <title>Comparative Genome Analysis of Two Isolates of the Fish Pathogen Piscirickettsia salmonis from Different Hosts Reveals Major Differences in Virulence-Associated Secretion Systems.</title>
        <authorList>
            <person name="Bohle H."/>
            <person name="Henriquez P."/>
            <person name="Grothusen H."/>
            <person name="Navas E."/>
            <person name="Sandoval A."/>
            <person name="Bustamante F."/>
            <person name="Bustos P."/>
            <person name="Mancilla M."/>
        </authorList>
    </citation>
    <scope>NUCLEOTIDE SEQUENCE [LARGE SCALE GENOMIC DNA]</scope>
    <source>
        <strain evidence="4">B1-32597</strain>
    </source>
</reference>
<feature type="transmembrane region" description="Helical" evidence="2">
    <location>
        <begin position="41"/>
        <end position="61"/>
    </location>
</feature>
<dbReference type="Pfam" id="PF02592">
    <property type="entry name" value="Vut_1"/>
    <property type="match status" value="1"/>
</dbReference>
<organism evidence="3 4">
    <name type="scientific">Piscirickettsia salmonis</name>
    <dbReference type="NCBI Taxonomy" id="1238"/>
    <lineage>
        <taxon>Bacteria</taxon>
        <taxon>Pseudomonadati</taxon>
        <taxon>Pseudomonadota</taxon>
        <taxon>Gammaproteobacteria</taxon>
        <taxon>Thiotrichales</taxon>
        <taxon>Piscirickettsiaceae</taxon>
        <taxon>Piscirickettsia</taxon>
    </lineage>
</organism>
<evidence type="ECO:0000256" key="1">
    <source>
        <dbReference type="NCBIfam" id="TIGR00697"/>
    </source>
</evidence>
<evidence type="ECO:0000313" key="3">
    <source>
        <dbReference type="EMBL" id="ALB23528.1"/>
    </source>
</evidence>
<keyword evidence="2" id="KW-0472">Membrane</keyword>
<feature type="transmembrane region" description="Helical" evidence="2">
    <location>
        <begin position="73"/>
        <end position="95"/>
    </location>
</feature>
<dbReference type="Proteomes" id="UP000029558">
    <property type="component" value="Chromosome"/>
</dbReference>
<dbReference type="NCBIfam" id="TIGR00697">
    <property type="entry name" value="queuosine precursor transporter"/>
    <property type="match status" value="1"/>
</dbReference>
<keyword evidence="2" id="KW-0812">Transmembrane</keyword>
<dbReference type="EMBL" id="CP012508">
    <property type="protein sequence ID" value="ALB23528.1"/>
    <property type="molecule type" value="Genomic_DNA"/>
</dbReference>
<evidence type="ECO:0000313" key="4">
    <source>
        <dbReference type="Proteomes" id="UP000029558"/>
    </source>
</evidence>
<dbReference type="PANTHER" id="PTHR34300">
    <property type="entry name" value="QUEUOSINE PRECURSOR TRANSPORTER-RELATED"/>
    <property type="match status" value="1"/>
</dbReference>
<feature type="transmembrane region" description="Helical" evidence="2">
    <location>
        <begin position="147"/>
        <end position="170"/>
    </location>
</feature>
<name>A0AAC8VJ84_PISSA</name>
<dbReference type="RefSeq" id="WP_047927392.1">
    <property type="nucleotide sequence ID" value="NZ_CP012508.1"/>
</dbReference>
<dbReference type="AlphaFoldDB" id="A0AAC8VJ84"/>
<dbReference type="InterPro" id="IPR003744">
    <property type="entry name" value="YhhQ"/>
</dbReference>
<dbReference type="PANTHER" id="PTHR34300:SF2">
    <property type="entry name" value="QUEUOSINE PRECURSOR TRANSPORTER-RELATED"/>
    <property type="match status" value="1"/>
</dbReference>
<keyword evidence="2" id="KW-1133">Transmembrane helix</keyword>